<keyword evidence="2" id="KW-1185">Reference proteome</keyword>
<proteinExistence type="predicted"/>
<dbReference type="AlphaFoldDB" id="K9W3W0"/>
<evidence type="ECO:0000313" key="2">
    <source>
        <dbReference type="Proteomes" id="UP000010472"/>
    </source>
</evidence>
<evidence type="ECO:0000313" key="1">
    <source>
        <dbReference type="EMBL" id="AFZ14115.1"/>
    </source>
</evidence>
<sequence>MLALERILPNNKFNTTNIWTKANFDCVKRRIKQINARIELVIEKPLGNSDDENSR</sequence>
<dbReference type="KEGG" id="cep:Cri9333_3284"/>
<protein>
    <submittedName>
        <fullName evidence="1">Uncharacterized protein</fullName>
    </submittedName>
</protein>
<dbReference type="EMBL" id="CP003620">
    <property type="protein sequence ID" value="AFZ14115.1"/>
    <property type="molecule type" value="Genomic_DNA"/>
</dbReference>
<gene>
    <name evidence="1" type="ORF">Cri9333_3284</name>
</gene>
<name>K9W3W0_9CYAN</name>
<dbReference type="RefSeq" id="WP_015204221.1">
    <property type="nucleotide sequence ID" value="NC_019753.1"/>
</dbReference>
<dbReference type="Proteomes" id="UP000010472">
    <property type="component" value="Chromosome"/>
</dbReference>
<reference evidence="1 2" key="1">
    <citation type="submission" date="2012-06" db="EMBL/GenBank/DDBJ databases">
        <title>Finished chromosome of genome of Crinalium epipsammum PCC 9333.</title>
        <authorList>
            <consortium name="US DOE Joint Genome Institute"/>
            <person name="Gugger M."/>
            <person name="Coursin T."/>
            <person name="Rippka R."/>
            <person name="Tandeau De Marsac N."/>
            <person name="Huntemann M."/>
            <person name="Wei C.-L."/>
            <person name="Han J."/>
            <person name="Detter J.C."/>
            <person name="Han C."/>
            <person name="Tapia R."/>
            <person name="Davenport K."/>
            <person name="Daligault H."/>
            <person name="Erkkila T."/>
            <person name="Gu W."/>
            <person name="Munk A.C.C."/>
            <person name="Teshima H."/>
            <person name="Xu Y."/>
            <person name="Chain P."/>
            <person name="Chen A."/>
            <person name="Krypides N."/>
            <person name="Mavromatis K."/>
            <person name="Markowitz V."/>
            <person name="Szeto E."/>
            <person name="Ivanova N."/>
            <person name="Mikhailova N."/>
            <person name="Ovchinnikova G."/>
            <person name="Pagani I."/>
            <person name="Pati A."/>
            <person name="Goodwin L."/>
            <person name="Peters L."/>
            <person name="Pitluck S."/>
            <person name="Woyke T."/>
            <person name="Kerfeld C."/>
        </authorList>
    </citation>
    <scope>NUCLEOTIDE SEQUENCE [LARGE SCALE GENOMIC DNA]</scope>
    <source>
        <strain evidence="1 2">PCC 9333</strain>
    </source>
</reference>
<dbReference type="HOGENOM" id="CLU_3024482_0_0_3"/>
<accession>K9W3W0</accession>
<organism evidence="1 2">
    <name type="scientific">Crinalium epipsammum PCC 9333</name>
    <dbReference type="NCBI Taxonomy" id="1173022"/>
    <lineage>
        <taxon>Bacteria</taxon>
        <taxon>Bacillati</taxon>
        <taxon>Cyanobacteriota</taxon>
        <taxon>Cyanophyceae</taxon>
        <taxon>Gomontiellales</taxon>
        <taxon>Gomontiellaceae</taxon>
        <taxon>Crinalium</taxon>
    </lineage>
</organism>